<dbReference type="PANTHER" id="PTHR13964">
    <property type="entry name" value="RBP-RELATED"/>
    <property type="match status" value="1"/>
</dbReference>
<evidence type="ECO:0000256" key="4">
    <source>
        <dbReference type="SAM" id="MobiDB-lite"/>
    </source>
</evidence>
<dbReference type="InterPro" id="IPR001606">
    <property type="entry name" value="ARID_dom"/>
</dbReference>
<feature type="compositionally biased region" description="Pro residues" evidence="4">
    <location>
        <begin position="439"/>
        <end position="453"/>
    </location>
</feature>
<dbReference type="Proteomes" id="UP000283509">
    <property type="component" value="Unassembled WGS sequence"/>
</dbReference>
<dbReference type="SMART" id="SM00501">
    <property type="entry name" value="BRIGHT"/>
    <property type="match status" value="1"/>
</dbReference>
<reference evidence="6 7" key="2">
    <citation type="submission" date="2019-01" db="EMBL/GenBank/DDBJ databases">
        <title>The decoding of complex shrimp genome reveals the adaptation for benthos swimmer, frequently molting mechanism and breeding impact on genome.</title>
        <authorList>
            <person name="Sun Y."/>
            <person name="Gao Y."/>
            <person name="Yu Y."/>
        </authorList>
    </citation>
    <scope>NUCLEOTIDE SEQUENCE [LARGE SCALE GENOMIC DNA]</scope>
    <source>
        <tissue evidence="6">Muscle</tissue>
    </source>
</reference>
<evidence type="ECO:0000313" key="6">
    <source>
        <dbReference type="EMBL" id="ROT63721.1"/>
    </source>
</evidence>
<dbReference type="PROSITE" id="PS51011">
    <property type="entry name" value="ARID"/>
    <property type="match status" value="1"/>
</dbReference>
<feature type="region of interest" description="Disordered" evidence="4">
    <location>
        <begin position="175"/>
        <end position="236"/>
    </location>
</feature>
<dbReference type="InterPro" id="IPR051232">
    <property type="entry name" value="ARID/SWI1_ChromRemod"/>
</dbReference>
<dbReference type="OrthoDB" id="1938591at2759"/>
<dbReference type="PANTHER" id="PTHR13964:SF44">
    <property type="entry name" value="ARID DOMAIN-CONTAINING PROTEIN"/>
    <property type="match status" value="1"/>
</dbReference>
<reference evidence="6 7" key="1">
    <citation type="submission" date="2018-04" db="EMBL/GenBank/DDBJ databases">
        <authorList>
            <person name="Zhang X."/>
            <person name="Yuan J."/>
            <person name="Li F."/>
            <person name="Xiang J."/>
        </authorList>
    </citation>
    <scope>NUCLEOTIDE SEQUENCE [LARGE SCALE GENOMIC DNA]</scope>
    <source>
        <tissue evidence="6">Muscle</tissue>
    </source>
</reference>
<dbReference type="AlphaFoldDB" id="A0A423SHQ7"/>
<evidence type="ECO:0000259" key="5">
    <source>
        <dbReference type="PROSITE" id="PS51011"/>
    </source>
</evidence>
<dbReference type="GO" id="GO:0006357">
    <property type="term" value="P:regulation of transcription by RNA polymerase II"/>
    <property type="evidence" value="ECO:0007669"/>
    <property type="project" value="TreeGrafter"/>
</dbReference>
<evidence type="ECO:0000256" key="2">
    <source>
        <dbReference type="ARBA" id="ARBA00023163"/>
    </source>
</evidence>
<dbReference type="EMBL" id="QCYY01003389">
    <property type="protein sequence ID" value="ROT63721.1"/>
    <property type="molecule type" value="Genomic_DNA"/>
</dbReference>
<evidence type="ECO:0000256" key="1">
    <source>
        <dbReference type="ARBA" id="ARBA00023015"/>
    </source>
</evidence>
<protein>
    <submittedName>
        <fullName evidence="6">Putative AT-rich interactive domain-containing protein 5B</fullName>
    </submittedName>
</protein>
<keyword evidence="1" id="KW-0805">Transcription regulation</keyword>
<dbReference type="GO" id="GO:0000976">
    <property type="term" value="F:transcription cis-regulatory region binding"/>
    <property type="evidence" value="ECO:0007669"/>
    <property type="project" value="TreeGrafter"/>
</dbReference>
<feature type="domain" description="ARID" evidence="5">
    <location>
        <begin position="247"/>
        <end position="350"/>
    </location>
</feature>
<dbReference type="STRING" id="6689.A0A423SHQ7"/>
<evidence type="ECO:0000313" key="7">
    <source>
        <dbReference type="Proteomes" id="UP000283509"/>
    </source>
</evidence>
<sequence length="510" mass="55975">MTGCSVFSRSKREGAKSEGNLALARRTTLNEVPSLTLALSLQHEVVSLSEKWDRGLLGVYCPPTQDTNAPTDAHYTPPISGALDIKEIMREKKLIGDVVEPNSLHIIILAFDKYCRMRALLKRLEGVEEEFMRSRIIVALGGFVVPSRRTRMLFCRDVFDYPELEGHDLLCNHLSPKLQGRPRKKRKKPTDSESESSEASEDIRPRLKGKPGLTAKPNGLRVLDRKSTSRSHLSQVKSDFSTPALNRLIEVDFMSKLHKFMKDRNTPITRLPHIGYRQLNVFELFTRVQQLGGFDAVSEKKLWKLLYDEMSGSTTSSSSAANPPQNAQSFSSIMKRHYERLLLPYEKFLLQEQKKLLGIGATKSSKVKSEPGEPSVSILQQHVPSDNKPSLKLGGTCPKLLPPHVPPGHHGGAQEAHGLPSGPLTGPLGAAPTVGTPPQASPAPPASVSPPTTPTELTVSSPAATTHNLLLLLPGDLAWCALTTLPQTFLSCLTPVHSWAMKTINTPSTT</sequence>
<feature type="compositionally biased region" description="Low complexity" evidence="4">
    <location>
        <begin position="418"/>
        <end position="438"/>
    </location>
</feature>
<accession>A0A423SHQ7</accession>
<dbReference type="SMART" id="SM01014">
    <property type="entry name" value="ARID"/>
    <property type="match status" value="1"/>
</dbReference>
<dbReference type="InterPro" id="IPR036431">
    <property type="entry name" value="ARID_dom_sf"/>
</dbReference>
<proteinExistence type="predicted"/>
<dbReference type="Gene3D" id="1.10.150.60">
    <property type="entry name" value="ARID DNA-binding domain"/>
    <property type="match status" value="1"/>
</dbReference>
<name>A0A423SHQ7_PENVA</name>
<gene>
    <name evidence="6" type="ORF">C7M84_018374</name>
</gene>
<keyword evidence="2" id="KW-0804">Transcription</keyword>
<dbReference type="Pfam" id="PF01388">
    <property type="entry name" value="ARID"/>
    <property type="match status" value="1"/>
</dbReference>
<dbReference type="SUPFAM" id="SSF46774">
    <property type="entry name" value="ARID-like"/>
    <property type="match status" value="1"/>
</dbReference>
<dbReference type="GO" id="GO:0005634">
    <property type="term" value="C:nucleus"/>
    <property type="evidence" value="ECO:0007669"/>
    <property type="project" value="TreeGrafter"/>
</dbReference>
<keyword evidence="7" id="KW-1185">Reference proteome</keyword>
<feature type="compositionally biased region" description="Polar residues" evidence="4">
    <location>
        <begin position="377"/>
        <end position="388"/>
    </location>
</feature>
<keyword evidence="3" id="KW-0539">Nucleus</keyword>
<comment type="caution">
    <text evidence="6">The sequence shown here is derived from an EMBL/GenBank/DDBJ whole genome shotgun (WGS) entry which is preliminary data.</text>
</comment>
<feature type="region of interest" description="Disordered" evidence="4">
    <location>
        <begin position="362"/>
        <end position="460"/>
    </location>
</feature>
<organism evidence="6 7">
    <name type="scientific">Penaeus vannamei</name>
    <name type="common">Whiteleg shrimp</name>
    <name type="synonym">Litopenaeus vannamei</name>
    <dbReference type="NCBI Taxonomy" id="6689"/>
    <lineage>
        <taxon>Eukaryota</taxon>
        <taxon>Metazoa</taxon>
        <taxon>Ecdysozoa</taxon>
        <taxon>Arthropoda</taxon>
        <taxon>Crustacea</taxon>
        <taxon>Multicrustacea</taxon>
        <taxon>Malacostraca</taxon>
        <taxon>Eumalacostraca</taxon>
        <taxon>Eucarida</taxon>
        <taxon>Decapoda</taxon>
        <taxon>Dendrobranchiata</taxon>
        <taxon>Penaeoidea</taxon>
        <taxon>Penaeidae</taxon>
        <taxon>Penaeus</taxon>
    </lineage>
</organism>
<evidence type="ECO:0000256" key="3">
    <source>
        <dbReference type="ARBA" id="ARBA00023242"/>
    </source>
</evidence>